<dbReference type="GO" id="GO:0052592">
    <property type="term" value="F:oxidoreductase activity, acting on CH or CH2 groups, with an iron-sulfur protein as acceptor"/>
    <property type="evidence" value="ECO:0007669"/>
    <property type="project" value="TreeGrafter"/>
</dbReference>
<organism evidence="5 6">
    <name type="scientific">Duncaniella freteri</name>
    <dbReference type="NCBI Taxonomy" id="2530391"/>
    <lineage>
        <taxon>Bacteria</taxon>
        <taxon>Pseudomonadati</taxon>
        <taxon>Bacteroidota</taxon>
        <taxon>Bacteroidia</taxon>
        <taxon>Bacteroidales</taxon>
        <taxon>Muribaculaceae</taxon>
        <taxon>Duncaniella</taxon>
    </lineage>
</organism>
<dbReference type="Pfam" id="PF12838">
    <property type="entry name" value="Fer4_7"/>
    <property type="match status" value="1"/>
</dbReference>
<dbReference type="Gene3D" id="3.30.70.20">
    <property type="match status" value="1"/>
</dbReference>
<proteinExistence type="predicted"/>
<dbReference type="PANTHER" id="PTHR31332">
    <property type="entry name" value="7-HYDROXYMETHYL CHLOROPHYLL A REDUCTASE, CHLOROPLASTIC"/>
    <property type="match status" value="1"/>
</dbReference>
<dbReference type="InterPro" id="IPR017896">
    <property type="entry name" value="4Fe4S_Fe-S-bd"/>
</dbReference>
<dbReference type="PANTHER" id="PTHR31332:SF0">
    <property type="entry name" value="7-HYDROXYMETHYL CHLOROPHYLL A REDUCTASE, CHLOROPLASTIC"/>
    <property type="match status" value="1"/>
</dbReference>
<evidence type="ECO:0000256" key="1">
    <source>
        <dbReference type="ARBA" id="ARBA00022723"/>
    </source>
</evidence>
<dbReference type="InterPro" id="IPR007516">
    <property type="entry name" value="Co_F420_Hydgase/DH_bsu_N"/>
</dbReference>
<gene>
    <name evidence="5" type="ORF">EZ315_00660</name>
</gene>
<dbReference type="InterPro" id="IPR017900">
    <property type="entry name" value="4Fe4S_Fe_S_CS"/>
</dbReference>
<dbReference type="Pfam" id="PF04422">
    <property type="entry name" value="FrhB_FdhB_N"/>
    <property type="match status" value="1"/>
</dbReference>
<evidence type="ECO:0000256" key="2">
    <source>
        <dbReference type="ARBA" id="ARBA00023004"/>
    </source>
</evidence>
<feature type="domain" description="4Fe-4S ferredoxin-type" evidence="4">
    <location>
        <begin position="36"/>
        <end position="65"/>
    </location>
</feature>
<dbReference type="Proteomes" id="UP000297635">
    <property type="component" value="Unassembled WGS sequence"/>
</dbReference>
<dbReference type="InterPro" id="IPR045220">
    <property type="entry name" value="FRHB/FDHB/HCAR-like"/>
</dbReference>
<sequence>MPQIDKPNYLCVGCGACAYSCPKQCITYVDNPLGQYVPSVDYDKCIECKLCEKRCPIYSASIPQKHDGIQYNPITGEYISCYKGYDEKFRPTSASGGFLTAVLYNLLDTKSVDNVVCVINNHTESSFYQYDIVSEKDDLLKNSRSAYYPMEISSVLRYIRDNEGKYAIVVLPCQAKAIREIQRTDYILRERIMFLLGLVCGGMPGKDMVEYIALDNGLNVKDVQSISFREKSIADLNRQCSVTLRVTEYYSVRSRFPDEAFGFSYLNKLFHYRACNICDDIYAEFADAVFMDAWLPEHRDDKLGTSICIIRNKTLDDILTSYFANNTHCEPVNISIAIEAQNCVGLIQRKKKQSYFKRSFYHRLGYVTPEAKDIALSIAEKIKFFIRATQELLIQNKSSKLWIKFKQGAISFNKYKGEMKRFIKLVKKI</sequence>
<feature type="domain" description="4Fe-4S ferredoxin-type" evidence="4">
    <location>
        <begin position="1"/>
        <end position="31"/>
    </location>
</feature>
<name>A0A4Z0V632_9BACT</name>
<comment type="caution">
    <text evidence="5">The sequence shown here is derived from an EMBL/GenBank/DDBJ whole genome shotgun (WGS) entry which is preliminary data.</text>
</comment>
<evidence type="ECO:0000313" key="5">
    <source>
        <dbReference type="EMBL" id="TGG39295.1"/>
    </source>
</evidence>
<dbReference type="AlphaFoldDB" id="A0A4Z0V632"/>
<dbReference type="EMBL" id="SJSA01000001">
    <property type="protein sequence ID" value="TGG39295.1"/>
    <property type="molecule type" value="Genomic_DNA"/>
</dbReference>
<evidence type="ECO:0000256" key="3">
    <source>
        <dbReference type="ARBA" id="ARBA00023014"/>
    </source>
</evidence>
<dbReference type="Pfam" id="PF04432">
    <property type="entry name" value="FrhB_FdhB_C"/>
    <property type="match status" value="1"/>
</dbReference>
<accession>A0A4Z0V632</accession>
<dbReference type="GO" id="GO:0046872">
    <property type="term" value="F:metal ion binding"/>
    <property type="evidence" value="ECO:0007669"/>
    <property type="project" value="UniProtKB-KW"/>
</dbReference>
<evidence type="ECO:0000259" key="4">
    <source>
        <dbReference type="PROSITE" id="PS51379"/>
    </source>
</evidence>
<keyword evidence="2" id="KW-0408">Iron</keyword>
<keyword evidence="3" id="KW-0411">Iron-sulfur</keyword>
<dbReference type="InterPro" id="IPR007525">
    <property type="entry name" value="FrhB_FdhB_C"/>
</dbReference>
<dbReference type="RefSeq" id="WP_135469709.1">
    <property type="nucleotide sequence ID" value="NZ_SJSA01000001.1"/>
</dbReference>
<keyword evidence="6" id="KW-1185">Reference proteome</keyword>
<evidence type="ECO:0000313" key="6">
    <source>
        <dbReference type="Proteomes" id="UP000297635"/>
    </source>
</evidence>
<dbReference type="SUPFAM" id="SSF54862">
    <property type="entry name" value="4Fe-4S ferredoxins"/>
    <property type="match status" value="1"/>
</dbReference>
<dbReference type="GeneID" id="82148280"/>
<protein>
    <submittedName>
        <fullName evidence="5">4Fe-4S dicluster domain-containing protein</fullName>
    </submittedName>
</protein>
<dbReference type="GO" id="GO:0051536">
    <property type="term" value="F:iron-sulfur cluster binding"/>
    <property type="evidence" value="ECO:0007669"/>
    <property type="project" value="UniProtKB-KW"/>
</dbReference>
<keyword evidence="1" id="KW-0479">Metal-binding</keyword>
<dbReference type="PROSITE" id="PS51379">
    <property type="entry name" value="4FE4S_FER_2"/>
    <property type="match status" value="2"/>
</dbReference>
<reference evidence="5 6" key="1">
    <citation type="submission" date="2019-02" db="EMBL/GenBank/DDBJ databases">
        <title>Isolation and identification of novel species under the genus Muribaculum.</title>
        <authorList>
            <person name="Miyake S."/>
            <person name="Ding Y."/>
            <person name="Low A."/>
            <person name="Soh M."/>
            <person name="Seedorf H."/>
        </authorList>
    </citation>
    <scope>NUCLEOTIDE SEQUENCE [LARGE SCALE GENOMIC DNA]</scope>
    <source>
        <strain evidence="5 6">TLL-A3</strain>
    </source>
</reference>
<dbReference type="PROSITE" id="PS00198">
    <property type="entry name" value="4FE4S_FER_1"/>
    <property type="match status" value="1"/>
</dbReference>